<accession>A0A173X590</accession>
<dbReference type="Proteomes" id="UP000477156">
    <property type="component" value="Unassembled WGS sequence"/>
</dbReference>
<dbReference type="GO" id="GO:0051539">
    <property type="term" value="F:4 iron, 4 sulfur cluster binding"/>
    <property type="evidence" value="ECO:0007669"/>
    <property type="project" value="UniProtKB-KW"/>
</dbReference>
<evidence type="ECO:0000313" key="9">
    <source>
        <dbReference type="EMBL" id="VUX66320.1"/>
    </source>
</evidence>
<dbReference type="Proteomes" id="UP000477285">
    <property type="component" value="Unassembled WGS sequence"/>
</dbReference>
<sequence length="163" mass="17152">MAVKKKFPYRAAVVACNGGCRSAEGEAGCADGCIGCKACIDKCKFGAISINEYGVAEVDEEKCIGCGACAKVCPQKVIHVHECANYIVVKCSNKKKGAEAKKQCNVSCIGCGICEKTCTAGAIKVKDNCAVIEESICLSCGMCAVKCPRHVIHDLHGILTEIR</sequence>
<reference evidence="12 13" key="2">
    <citation type="journal article" date="2019" name="Nat. Med.">
        <title>A library of human gut bacterial isolates paired with longitudinal multiomics data enables mechanistic microbiome research.</title>
        <authorList>
            <person name="Poyet M."/>
            <person name="Groussin M."/>
            <person name="Gibbons S.M."/>
            <person name="Avila-Pacheco J."/>
            <person name="Jiang X."/>
            <person name="Kearney S.M."/>
            <person name="Perrotta A.R."/>
            <person name="Berdy B."/>
            <person name="Zhao S."/>
            <person name="Lieberman T.D."/>
            <person name="Swanson P.K."/>
            <person name="Smith M."/>
            <person name="Roesemann S."/>
            <person name="Alexander J.E."/>
            <person name="Rich S.A."/>
            <person name="Livny J."/>
            <person name="Vlamakis H."/>
            <person name="Clish C."/>
            <person name="Bullock K."/>
            <person name="Deik A."/>
            <person name="Scott J."/>
            <person name="Pierce K.A."/>
            <person name="Xavier R.J."/>
            <person name="Alm E.J."/>
        </authorList>
    </citation>
    <scope>NUCLEOTIDE SEQUENCE [LARGE SCALE GENOMIC DNA]</scope>
    <source>
        <strain evidence="7 13">BIOML-A1</strain>
        <strain evidence="8 12">BIOML-A12</strain>
    </source>
</reference>
<reference evidence="9 11" key="3">
    <citation type="submission" date="2019-07" db="EMBL/GenBank/DDBJ databases">
        <authorList>
            <person name="Chang H.-W."/>
            <person name="Raman A."/>
            <person name="Venkatesh S."/>
            <person name="Gehrig J."/>
        </authorList>
    </citation>
    <scope>NUCLEOTIDE SEQUENCE [LARGE SCALE GENOMIC DNA]</scope>
    <source>
        <strain evidence="9">Blautia_wexlerae_LFYP_14</strain>
    </source>
</reference>
<evidence type="ECO:0000259" key="5">
    <source>
        <dbReference type="PROSITE" id="PS51379"/>
    </source>
</evidence>
<dbReference type="SUPFAM" id="SSF54862">
    <property type="entry name" value="4Fe-4S ferredoxins"/>
    <property type="match status" value="1"/>
</dbReference>
<feature type="domain" description="4Fe-4S ferredoxin-type" evidence="5">
    <location>
        <begin position="30"/>
        <end position="53"/>
    </location>
</feature>
<keyword evidence="4" id="KW-0411">Iron-sulfur</keyword>
<dbReference type="RefSeq" id="WP_022380733.1">
    <property type="nucleotide sequence ID" value="NZ_AP031426.1"/>
</dbReference>
<dbReference type="Pfam" id="PF12838">
    <property type="entry name" value="Fer4_7"/>
    <property type="match status" value="1"/>
</dbReference>
<evidence type="ECO:0000256" key="1">
    <source>
        <dbReference type="ARBA" id="ARBA00022485"/>
    </source>
</evidence>
<proteinExistence type="predicted"/>
<gene>
    <name evidence="9" type="ORF">BWLFYP14_02693</name>
    <name evidence="6" type="ORF">ERS852478_00197</name>
    <name evidence="8" type="ORF">GT712_00475</name>
    <name evidence="7" type="ORF">GT728_06010</name>
</gene>
<organism evidence="6 10">
    <name type="scientific">Blautia wexlerae</name>
    <dbReference type="NCBI Taxonomy" id="418240"/>
    <lineage>
        <taxon>Bacteria</taxon>
        <taxon>Bacillati</taxon>
        <taxon>Bacillota</taxon>
        <taxon>Clostridia</taxon>
        <taxon>Lachnospirales</taxon>
        <taxon>Lachnospiraceae</taxon>
        <taxon>Blautia</taxon>
    </lineage>
</organism>
<name>A0A173X590_9FIRM</name>
<dbReference type="eggNOG" id="COG1148">
    <property type="taxonomic scope" value="Bacteria"/>
</dbReference>
<dbReference type="EMBL" id="WWVQ01000010">
    <property type="protein sequence ID" value="MZL32772.1"/>
    <property type="molecule type" value="Genomic_DNA"/>
</dbReference>
<dbReference type="Proteomes" id="UP000366766">
    <property type="component" value="Unassembled WGS sequence"/>
</dbReference>
<dbReference type="Proteomes" id="UP000095431">
    <property type="component" value="Unassembled WGS sequence"/>
</dbReference>
<evidence type="ECO:0000313" key="6">
    <source>
        <dbReference type="EMBL" id="CUN46266.1"/>
    </source>
</evidence>
<keyword evidence="1" id="KW-0004">4Fe-4S</keyword>
<evidence type="ECO:0000313" key="10">
    <source>
        <dbReference type="Proteomes" id="UP000095431"/>
    </source>
</evidence>
<dbReference type="Pfam" id="PF12800">
    <property type="entry name" value="Fer4_4"/>
    <property type="match status" value="2"/>
</dbReference>
<feature type="domain" description="4Fe-4S ferredoxin-type" evidence="5">
    <location>
        <begin position="54"/>
        <end position="83"/>
    </location>
</feature>
<dbReference type="InterPro" id="IPR017900">
    <property type="entry name" value="4Fe4S_Fe_S_CS"/>
</dbReference>
<keyword evidence="11" id="KW-1185">Reference proteome</keyword>
<evidence type="ECO:0000313" key="11">
    <source>
        <dbReference type="Proteomes" id="UP000366766"/>
    </source>
</evidence>
<dbReference type="InterPro" id="IPR017896">
    <property type="entry name" value="4Fe4S_Fe-S-bd"/>
</dbReference>
<dbReference type="InterPro" id="IPR050572">
    <property type="entry name" value="Fe-S_Ferredoxin"/>
</dbReference>
<dbReference type="EMBL" id="CABHOF010000051">
    <property type="protein sequence ID" value="VUX66320.1"/>
    <property type="molecule type" value="Genomic_DNA"/>
</dbReference>
<feature type="domain" description="4Fe-4S ferredoxin-type" evidence="5">
    <location>
        <begin position="130"/>
        <end position="158"/>
    </location>
</feature>
<evidence type="ECO:0000313" key="8">
    <source>
        <dbReference type="EMBL" id="MZS87602.1"/>
    </source>
</evidence>
<feature type="domain" description="4Fe-4S ferredoxin-type" evidence="5">
    <location>
        <begin position="100"/>
        <end position="128"/>
    </location>
</feature>
<evidence type="ECO:0000313" key="12">
    <source>
        <dbReference type="Proteomes" id="UP000477156"/>
    </source>
</evidence>
<evidence type="ECO:0000256" key="4">
    <source>
        <dbReference type="ARBA" id="ARBA00023014"/>
    </source>
</evidence>
<dbReference type="PROSITE" id="PS51379">
    <property type="entry name" value="4FE4S_FER_2"/>
    <property type="match status" value="4"/>
</dbReference>
<reference evidence="6 10" key="1">
    <citation type="submission" date="2015-09" db="EMBL/GenBank/DDBJ databases">
        <authorList>
            <consortium name="Pathogen Informatics"/>
        </authorList>
    </citation>
    <scope>NUCLEOTIDE SEQUENCE [LARGE SCALE GENOMIC DNA]</scope>
    <source>
        <strain evidence="6 10">2789STDY5834863</strain>
    </source>
</reference>
<dbReference type="PANTHER" id="PTHR43687:SF1">
    <property type="entry name" value="FERREDOXIN III"/>
    <property type="match status" value="1"/>
</dbReference>
<dbReference type="Gene3D" id="3.30.70.20">
    <property type="match status" value="2"/>
</dbReference>
<dbReference type="PROSITE" id="PS00198">
    <property type="entry name" value="4FE4S_FER_1"/>
    <property type="match status" value="2"/>
</dbReference>
<dbReference type="EMBL" id="CYZN01000001">
    <property type="protein sequence ID" value="CUN46266.1"/>
    <property type="molecule type" value="Genomic_DNA"/>
</dbReference>
<evidence type="ECO:0000256" key="3">
    <source>
        <dbReference type="ARBA" id="ARBA00023004"/>
    </source>
</evidence>
<dbReference type="EMBL" id="WWVF01000001">
    <property type="protein sequence ID" value="MZS87602.1"/>
    <property type="molecule type" value="Genomic_DNA"/>
</dbReference>
<dbReference type="PANTHER" id="PTHR43687">
    <property type="entry name" value="ADENYLYLSULFATE REDUCTASE, BETA SUBUNIT"/>
    <property type="match status" value="1"/>
</dbReference>
<dbReference type="GO" id="GO:0046872">
    <property type="term" value="F:metal ion binding"/>
    <property type="evidence" value="ECO:0007669"/>
    <property type="project" value="UniProtKB-KW"/>
</dbReference>
<keyword evidence="3" id="KW-0408">Iron</keyword>
<dbReference type="AlphaFoldDB" id="A0A173X590"/>
<keyword evidence="2" id="KW-0479">Metal-binding</keyword>
<evidence type="ECO:0000313" key="13">
    <source>
        <dbReference type="Proteomes" id="UP000477285"/>
    </source>
</evidence>
<protein>
    <submittedName>
        <fullName evidence="7">4Fe-4S dicluster domain-containing protein</fullName>
    </submittedName>
    <submittedName>
        <fullName evidence="6">Ferredoxin II</fullName>
    </submittedName>
    <submittedName>
        <fullName evidence="9">Ferredoxin-2</fullName>
    </submittedName>
</protein>
<evidence type="ECO:0000256" key="2">
    <source>
        <dbReference type="ARBA" id="ARBA00022723"/>
    </source>
</evidence>
<evidence type="ECO:0000313" key="7">
    <source>
        <dbReference type="EMBL" id="MZL32772.1"/>
    </source>
</evidence>